<evidence type="ECO:0000313" key="2">
    <source>
        <dbReference type="Proteomes" id="UP000663814"/>
    </source>
</evidence>
<accession>A0ABS7X5K4</accession>
<name>A0ABS7X5K4_9GAMM</name>
<comment type="caution">
    <text evidence="1">The sequence shown here is derived from an EMBL/GenBank/DDBJ whole genome shotgun (WGS) entry which is preliminary data.</text>
</comment>
<organism evidence="1 2">
    <name type="scientific">Rheinheimera maricola</name>
    <dbReference type="NCBI Taxonomy" id="2793282"/>
    <lineage>
        <taxon>Bacteria</taxon>
        <taxon>Pseudomonadati</taxon>
        <taxon>Pseudomonadota</taxon>
        <taxon>Gammaproteobacteria</taxon>
        <taxon>Chromatiales</taxon>
        <taxon>Chromatiaceae</taxon>
        <taxon>Rheinheimera</taxon>
    </lineage>
</organism>
<dbReference type="Proteomes" id="UP000663814">
    <property type="component" value="Unassembled WGS sequence"/>
</dbReference>
<evidence type="ECO:0000313" key="1">
    <source>
        <dbReference type="EMBL" id="MBZ9610822.1"/>
    </source>
</evidence>
<sequence length="107" mass="12605">MKSIQLERFENYLVLPDHLPEQRYVICQADDANCWHILPVDLNNQLLRRLVANVEPCDQQRLHLILQGTYQELERQGNLLLLPEALLKGYNLEDRYFLKLENVSTST</sequence>
<proteinExistence type="predicted"/>
<reference evidence="1 2" key="1">
    <citation type="submission" date="2021-08" db="EMBL/GenBank/DDBJ databases">
        <title>Rheinheimera aquimaris sp. nov., isolated from seawater of the East Sea in Korea.</title>
        <authorList>
            <person name="Kim K.H."/>
            <person name="Wenting R."/>
            <person name="Kim K.R."/>
            <person name="Jeon C.O."/>
        </authorList>
    </citation>
    <scope>NUCLEOTIDE SEQUENCE [LARGE SCALE GENOMIC DNA]</scope>
    <source>
        <strain evidence="1 2">MA-13</strain>
    </source>
</reference>
<gene>
    <name evidence="1" type="ORF">I4W93_004370</name>
</gene>
<dbReference type="RefSeq" id="WP_205310598.1">
    <property type="nucleotide sequence ID" value="NZ_JAERPS020000001.1"/>
</dbReference>
<dbReference type="EMBL" id="JAERPS020000001">
    <property type="protein sequence ID" value="MBZ9610822.1"/>
    <property type="molecule type" value="Genomic_DNA"/>
</dbReference>
<keyword evidence="2" id="KW-1185">Reference proteome</keyword>
<protein>
    <submittedName>
        <fullName evidence="1">Uncharacterized protein</fullName>
    </submittedName>
</protein>